<comment type="caution">
    <text evidence="2">The sequence shown here is derived from an EMBL/GenBank/DDBJ whole genome shotgun (WGS) entry which is preliminary data.</text>
</comment>
<dbReference type="PANTHER" id="PTHR33420:SF9">
    <property type="entry name" value="MINOR FIMBRIAL SUBUNIT"/>
    <property type="match status" value="1"/>
</dbReference>
<protein>
    <submittedName>
        <fullName evidence="2">Exotoxin</fullName>
    </submittedName>
</protein>
<dbReference type="GO" id="GO:0043709">
    <property type="term" value="P:cell adhesion involved in single-species biofilm formation"/>
    <property type="evidence" value="ECO:0007669"/>
    <property type="project" value="TreeGrafter"/>
</dbReference>
<evidence type="ECO:0000259" key="1">
    <source>
        <dbReference type="Pfam" id="PF00419"/>
    </source>
</evidence>
<dbReference type="SUPFAM" id="SSF49401">
    <property type="entry name" value="Bacterial adhesins"/>
    <property type="match status" value="1"/>
</dbReference>
<dbReference type="InterPro" id="IPR008966">
    <property type="entry name" value="Adhesion_dom_sf"/>
</dbReference>
<proteinExistence type="predicted"/>
<feature type="domain" description="Fimbrial-type adhesion" evidence="1">
    <location>
        <begin position="28"/>
        <end position="175"/>
    </location>
</feature>
<evidence type="ECO:0000313" key="2">
    <source>
        <dbReference type="EMBL" id="OCO80166.1"/>
    </source>
</evidence>
<dbReference type="Proteomes" id="UP000050489">
    <property type="component" value="Unassembled WGS sequence"/>
</dbReference>
<name>A0A2F0P7V7_SERMA</name>
<dbReference type="EMBL" id="LJEX02000141">
    <property type="protein sequence ID" value="OCO80166.1"/>
    <property type="molecule type" value="Genomic_DNA"/>
</dbReference>
<dbReference type="RefSeq" id="WP_055317031.1">
    <property type="nucleotide sequence ID" value="NZ_CADDTT010000042.1"/>
</dbReference>
<dbReference type="InterPro" id="IPR050263">
    <property type="entry name" value="Bact_Fimbrial_Adh_Pro"/>
</dbReference>
<dbReference type="AlphaFoldDB" id="A0A2F0P7V7"/>
<dbReference type="InterPro" id="IPR000259">
    <property type="entry name" value="Adhesion_dom_fimbrial"/>
</dbReference>
<organism evidence="2 3">
    <name type="scientific">Serratia marcescens</name>
    <dbReference type="NCBI Taxonomy" id="615"/>
    <lineage>
        <taxon>Bacteria</taxon>
        <taxon>Pseudomonadati</taxon>
        <taxon>Pseudomonadota</taxon>
        <taxon>Gammaproteobacteria</taxon>
        <taxon>Enterobacterales</taxon>
        <taxon>Yersiniaceae</taxon>
        <taxon>Serratia</taxon>
    </lineage>
</organism>
<accession>A0A2F0P7V7</accession>
<dbReference type="Pfam" id="PF00419">
    <property type="entry name" value="Fimbrial"/>
    <property type="match status" value="1"/>
</dbReference>
<reference evidence="3" key="1">
    <citation type="submission" date="2016-04" db="EMBL/GenBank/DDBJ databases">
        <authorList>
            <person name="Osei Sekyere J."/>
            <person name="Sivertsen A."/>
            <person name="Pedersen A.T."/>
            <person name="Sundsfjord A."/>
        </authorList>
    </citation>
    <scope>NUCLEOTIDE SEQUENCE [LARGE SCALE GENOMIC DNA]</scope>
    <source>
        <strain evidence="3">945174350</strain>
    </source>
</reference>
<dbReference type="PANTHER" id="PTHR33420">
    <property type="entry name" value="FIMBRIAL SUBUNIT ELFA-RELATED"/>
    <property type="match status" value="1"/>
</dbReference>
<gene>
    <name evidence="2" type="ORF">AN695_0225445</name>
</gene>
<dbReference type="InterPro" id="IPR036937">
    <property type="entry name" value="Adhesion_dom_fimbrial_sf"/>
</dbReference>
<sequence length="176" mass="19220">MKDFYFFSAVMVLLIALTPHVRAEDNLYFHGELVAEPCVIPPGSEVIPLDFGTVIDKYLYSYQRTLPVPLAIQLAECDLSLGQSLTLTFVGSENGSLPGYLALGAGSQARGVAIGLESMEGKALPLNQRGEKISLVSGNNQIRLQAYIRGEPLALQHRTIVRGDFSSVVTFNLEYE</sequence>
<evidence type="ECO:0000313" key="3">
    <source>
        <dbReference type="Proteomes" id="UP000050489"/>
    </source>
</evidence>
<dbReference type="GO" id="GO:0009289">
    <property type="term" value="C:pilus"/>
    <property type="evidence" value="ECO:0007669"/>
    <property type="project" value="InterPro"/>
</dbReference>
<dbReference type="Gene3D" id="2.60.40.1090">
    <property type="entry name" value="Fimbrial-type adhesion domain"/>
    <property type="match status" value="1"/>
</dbReference>